<keyword evidence="2" id="KW-1185">Reference proteome</keyword>
<evidence type="ECO:0000313" key="1">
    <source>
        <dbReference type="EMBL" id="CAG8452550.1"/>
    </source>
</evidence>
<organism evidence="1 2">
    <name type="scientific">Dentiscutata heterogama</name>
    <dbReference type="NCBI Taxonomy" id="1316150"/>
    <lineage>
        <taxon>Eukaryota</taxon>
        <taxon>Fungi</taxon>
        <taxon>Fungi incertae sedis</taxon>
        <taxon>Mucoromycota</taxon>
        <taxon>Glomeromycotina</taxon>
        <taxon>Glomeromycetes</taxon>
        <taxon>Diversisporales</taxon>
        <taxon>Gigasporaceae</taxon>
        <taxon>Dentiscutata</taxon>
    </lineage>
</organism>
<accession>A0ACA9K4S7</accession>
<evidence type="ECO:0000313" key="2">
    <source>
        <dbReference type="Proteomes" id="UP000789702"/>
    </source>
</evidence>
<proteinExistence type="predicted"/>
<sequence length="166" mass="19284">KHIYSMLKKEPDFEFHKFHTSIISKIAGEKWHSESEEIKLKFERLADIVKKKLQRRNNKQSKLTDELVSALPKYQPQLPQPDLNNAINNKQSTNILWSLNKAESPFHQPDLISQLPMPDLSKTLSSLLPTQPNFNTITIYDDQLLFEVLINLTGTYSYDSLDLINF</sequence>
<dbReference type="Proteomes" id="UP000789702">
    <property type="component" value="Unassembled WGS sequence"/>
</dbReference>
<reference evidence="1" key="1">
    <citation type="submission" date="2021-06" db="EMBL/GenBank/DDBJ databases">
        <authorList>
            <person name="Kallberg Y."/>
            <person name="Tangrot J."/>
            <person name="Rosling A."/>
        </authorList>
    </citation>
    <scope>NUCLEOTIDE SEQUENCE</scope>
    <source>
        <strain evidence="1">IL203A</strain>
    </source>
</reference>
<name>A0ACA9K4S7_9GLOM</name>
<feature type="non-terminal residue" evidence="1">
    <location>
        <position position="1"/>
    </location>
</feature>
<comment type="caution">
    <text evidence="1">The sequence shown here is derived from an EMBL/GenBank/DDBJ whole genome shotgun (WGS) entry which is preliminary data.</text>
</comment>
<protein>
    <submittedName>
        <fullName evidence="1">6823_t:CDS:1</fullName>
    </submittedName>
</protein>
<dbReference type="EMBL" id="CAJVPU010000504">
    <property type="protein sequence ID" value="CAG8452550.1"/>
    <property type="molecule type" value="Genomic_DNA"/>
</dbReference>
<gene>
    <name evidence="1" type="ORF">DHETER_LOCUS904</name>
</gene>